<reference evidence="1 2" key="1">
    <citation type="submission" date="2016-10" db="EMBL/GenBank/DDBJ databases">
        <authorList>
            <person name="de Groot N.N."/>
        </authorList>
    </citation>
    <scope>NUCLEOTIDE SEQUENCE [LARGE SCALE GENOMIC DNA]</scope>
    <source>
        <strain evidence="1 2">DSM 28286</strain>
    </source>
</reference>
<dbReference type="Proteomes" id="UP000199031">
    <property type="component" value="Unassembled WGS sequence"/>
</dbReference>
<name>A0A1I5XP50_9BACT</name>
<dbReference type="OrthoDB" id="555504at2"/>
<gene>
    <name evidence="1" type="ORF">SAMN05444277_10975</name>
</gene>
<dbReference type="InterPro" id="IPR021866">
    <property type="entry name" value="SpoIIAA-like"/>
</dbReference>
<dbReference type="RefSeq" id="WP_090659992.1">
    <property type="nucleotide sequence ID" value="NZ_FOXQ01000009.1"/>
</dbReference>
<evidence type="ECO:0000313" key="2">
    <source>
        <dbReference type="Proteomes" id="UP000199031"/>
    </source>
</evidence>
<organism evidence="1 2">
    <name type="scientific">Parafilimonas terrae</name>
    <dbReference type="NCBI Taxonomy" id="1465490"/>
    <lineage>
        <taxon>Bacteria</taxon>
        <taxon>Pseudomonadati</taxon>
        <taxon>Bacteroidota</taxon>
        <taxon>Chitinophagia</taxon>
        <taxon>Chitinophagales</taxon>
        <taxon>Chitinophagaceae</taxon>
        <taxon>Parafilimonas</taxon>
    </lineage>
</organism>
<protein>
    <submittedName>
        <fullName evidence="1">SpoIIAA-like</fullName>
    </submittedName>
</protein>
<dbReference type="STRING" id="1465490.SAMN05444277_10975"/>
<dbReference type="InterPro" id="IPR038396">
    <property type="entry name" value="SpoIIAA-like_sf"/>
</dbReference>
<dbReference type="EMBL" id="FOXQ01000009">
    <property type="protein sequence ID" value="SFQ33596.1"/>
    <property type="molecule type" value="Genomic_DNA"/>
</dbReference>
<dbReference type="AlphaFoldDB" id="A0A1I5XP50"/>
<accession>A0A1I5XP50</accession>
<keyword evidence="2" id="KW-1185">Reference proteome</keyword>
<sequence>MLTKITDVPDYVAAFKATGEVDKDDYKNILMPEVERIDKEHGHIHFLYMLETPVKNFSVGAWIEDAWTGLKHYRGWKKIAIVTNEQAVETITDKIGAIIPGETKGFRLSELEVAKKWVASEN</sequence>
<dbReference type="Pfam" id="PF11964">
    <property type="entry name" value="SpoIIAA-like"/>
    <property type="match status" value="1"/>
</dbReference>
<dbReference type="SUPFAM" id="SSF52091">
    <property type="entry name" value="SpoIIaa-like"/>
    <property type="match status" value="1"/>
</dbReference>
<evidence type="ECO:0000313" key="1">
    <source>
        <dbReference type="EMBL" id="SFQ33596.1"/>
    </source>
</evidence>
<dbReference type="Gene3D" id="3.40.50.10600">
    <property type="entry name" value="SpoIIaa-like domains"/>
    <property type="match status" value="1"/>
</dbReference>
<dbReference type="InterPro" id="IPR036513">
    <property type="entry name" value="STAS_dom_sf"/>
</dbReference>
<proteinExistence type="predicted"/>